<dbReference type="PANTHER" id="PTHR46411:SF2">
    <property type="entry name" value="AAA+ ATPASE DOMAIN-CONTAINING PROTEIN"/>
    <property type="match status" value="1"/>
</dbReference>
<dbReference type="InterPro" id="IPR003959">
    <property type="entry name" value="ATPase_AAA_core"/>
</dbReference>
<reference evidence="4" key="1">
    <citation type="journal article" date="2015" name="BMC Genomics">
        <title>Genomic and transcriptomic analysis of the endophytic fungus Pestalotiopsis fici reveals its lifestyle and high potential for synthesis of natural products.</title>
        <authorList>
            <person name="Wang X."/>
            <person name="Zhang X."/>
            <person name="Liu L."/>
            <person name="Xiang M."/>
            <person name="Wang W."/>
            <person name="Sun X."/>
            <person name="Che Y."/>
            <person name="Guo L."/>
            <person name="Liu G."/>
            <person name="Guo L."/>
            <person name="Wang C."/>
            <person name="Yin W.B."/>
            <person name="Stadler M."/>
            <person name="Zhang X."/>
            <person name="Liu X."/>
        </authorList>
    </citation>
    <scope>NUCLEOTIDE SEQUENCE [LARGE SCALE GENOMIC DNA]</scope>
    <source>
        <strain evidence="4">W106-1 / CGMCC3.15140</strain>
    </source>
</reference>
<evidence type="ECO:0000313" key="4">
    <source>
        <dbReference type="Proteomes" id="UP000030651"/>
    </source>
</evidence>
<evidence type="ECO:0000259" key="2">
    <source>
        <dbReference type="SMART" id="SM00382"/>
    </source>
</evidence>
<sequence length="1019" mass="114504">MEVDLESSIAGMSNSEGTWSQSPSNLEPSTEQLGTRVSKLAIVVSHVTSKVGLLFQMSNVIRKLQPSHTSLKSLEDADVHQQLQSDLRRLGKGVEDSSIPGKDRSASSTSRAEAATTAHAPRLQRESASALPHNESYPKKISRAIEKRQHALLWADSSLIRTTEYLSMEDWPRNVMAEIDMSHAARRETPVLQAYNRQLLPLPVSDPTGRWTNPVGMFNEVPERLQINSLLLHQELEQITSIQFNFMPLRMGSPYKLLIQYLPDIELRLKALQRSQEMSLMRENKTNTNTEKGTPANPAPGRRWPKGEVGDEDVRTETIATTVAHLECLLQFINFDLAPLVELREEIKNQTLTHITFDNIWHLIKPGDLLLSNDGEKFQLVRAYSVTGGQRRTRNRSMEESLSRQVRGMKTATWNPFQQNEDSEDEYVESRIDATSGVGTWAPLRVDSFSMCANGFRVGPIEVPRKIKHFAGKKKITDLEIYPLVFHEHCEVLLEQMRHRGMKYIEAFGHKGYQGIGQLLSGENRLEEIDGDVFVDPESFYQAYPSQQPRLGRLRKSQPDASETTESFFNHYMASIQSVLMPVKIGDFDSADVENVALLPRLVIGFSFHAHSWFLLDIDDIISIEAQSNHAFDQLVLPPGHKKLILSQVKNHMSQRSLRYSQKQVVGSKGHAQTPQDIVRGKGLGLIFLLHGPPGTGKTSTAEAVAAYVGRPLYTITSRDIGADSESMDKRLREHTARAEKWGCIMVLDEADVLTTRRSLTDIRRNTIVNVFLRELEYYSGIMFMTTNRVGVIDEAIVSRIHFSIHYPPLSRKASREIWWALLSRIKNAHENPGPKIVFNKTKILAYIDRNQGQMNGRQIRNAAQTAVALAKEGAASADSPDWAHSYDSSGLADLSDASGSTDSFYSSGLADLSDASGSTDSFYSSDLTDFSDSSDSTDSPQEIPGIVRLRCRHFKVIFALSAQFDEYFKSVSGFDRSTHAERNQLRNDNFELARNEKVKKVRKVKKVKKVKKTAQAAP</sequence>
<dbReference type="OrthoDB" id="10042665at2759"/>
<dbReference type="Gene3D" id="3.40.50.300">
    <property type="entry name" value="P-loop containing nucleotide triphosphate hydrolases"/>
    <property type="match status" value="1"/>
</dbReference>
<feature type="region of interest" description="Disordered" evidence="1">
    <location>
        <begin position="88"/>
        <end position="136"/>
    </location>
</feature>
<dbReference type="KEGG" id="pfy:PFICI_03830"/>
<dbReference type="SUPFAM" id="SSF52540">
    <property type="entry name" value="P-loop containing nucleoside triphosphate hydrolases"/>
    <property type="match status" value="1"/>
</dbReference>
<dbReference type="InterPro" id="IPR056599">
    <property type="entry name" value="AAA_lid_fung"/>
</dbReference>
<dbReference type="RefSeq" id="XP_007830602.1">
    <property type="nucleotide sequence ID" value="XM_007832411.1"/>
</dbReference>
<evidence type="ECO:0000256" key="1">
    <source>
        <dbReference type="SAM" id="MobiDB-lite"/>
    </source>
</evidence>
<dbReference type="Pfam" id="PF22942">
    <property type="entry name" value="DUF7025"/>
    <property type="match status" value="1"/>
</dbReference>
<dbReference type="GO" id="GO:0005524">
    <property type="term" value="F:ATP binding"/>
    <property type="evidence" value="ECO:0007669"/>
    <property type="project" value="InterPro"/>
</dbReference>
<accession>W3XIF9</accession>
<name>W3XIF9_PESFW</name>
<dbReference type="InterPro" id="IPR027417">
    <property type="entry name" value="P-loop_NTPase"/>
</dbReference>
<dbReference type="eggNOG" id="KOG0733">
    <property type="taxonomic scope" value="Eukaryota"/>
</dbReference>
<dbReference type="InterPro" id="IPR003593">
    <property type="entry name" value="AAA+_ATPase"/>
</dbReference>
<dbReference type="STRING" id="1229662.W3XIF9"/>
<dbReference type="HOGENOM" id="CLU_004471_2_3_1"/>
<feature type="compositionally biased region" description="Polar residues" evidence="1">
    <location>
        <begin position="10"/>
        <end position="31"/>
    </location>
</feature>
<dbReference type="GO" id="GO:0016887">
    <property type="term" value="F:ATP hydrolysis activity"/>
    <property type="evidence" value="ECO:0007669"/>
    <property type="project" value="InterPro"/>
</dbReference>
<keyword evidence="4" id="KW-1185">Reference proteome</keyword>
<dbReference type="InterPro" id="IPR054289">
    <property type="entry name" value="DUF7025"/>
</dbReference>
<dbReference type="InParanoid" id="W3XIF9"/>
<evidence type="ECO:0000313" key="3">
    <source>
        <dbReference type="EMBL" id="ETS85805.1"/>
    </source>
</evidence>
<dbReference type="SMART" id="SM00382">
    <property type="entry name" value="AAA"/>
    <property type="match status" value="1"/>
</dbReference>
<feature type="region of interest" description="Disordered" evidence="1">
    <location>
        <begin position="281"/>
        <end position="309"/>
    </location>
</feature>
<feature type="region of interest" description="Disordered" evidence="1">
    <location>
        <begin position="1"/>
        <end position="31"/>
    </location>
</feature>
<gene>
    <name evidence="3" type="ORF">PFICI_03830</name>
</gene>
<dbReference type="EMBL" id="KI912110">
    <property type="protein sequence ID" value="ETS85805.1"/>
    <property type="molecule type" value="Genomic_DNA"/>
</dbReference>
<protein>
    <recommendedName>
        <fullName evidence="2">AAA+ ATPase domain-containing protein</fullName>
    </recommendedName>
</protein>
<dbReference type="PANTHER" id="PTHR46411">
    <property type="entry name" value="FAMILY ATPASE, PUTATIVE-RELATED"/>
    <property type="match status" value="1"/>
</dbReference>
<dbReference type="GeneID" id="19268843"/>
<dbReference type="Proteomes" id="UP000030651">
    <property type="component" value="Unassembled WGS sequence"/>
</dbReference>
<dbReference type="Pfam" id="PF23232">
    <property type="entry name" value="AAA_lid_13"/>
    <property type="match status" value="1"/>
</dbReference>
<organism evidence="3 4">
    <name type="scientific">Pestalotiopsis fici (strain W106-1 / CGMCC3.15140)</name>
    <dbReference type="NCBI Taxonomy" id="1229662"/>
    <lineage>
        <taxon>Eukaryota</taxon>
        <taxon>Fungi</taxon>
        <taxon>Dikarya</taxon>
        <taxon>Ascomycota</taxon>
        <taxon>Pezizomycotina</taxon>
        <taxon>Sordariomycetes</taxon>
        <taxon>Xylariomycetidae</taxon>
        <taxon>Amphisphaeriales</taxon>
        <taxon>Sporocadaceae</taxon>
        <taxon>Pestalotiopsis</taxon>
    </lineage>
</organism>
<proteinExistence type="predicted"/>
<feature type="domain" description="AAA+ ATPase" evidence="2">
    <location>
        <begin position="684"/>
        <end position="811"/>
    </location>
</feature>
<dbReference type="AlphaFoldDB" id="W3XIF9"/>
<feature type="compositionally biased region" description="Basic and acidic residues" evidence="1">
    <location>
        <begin position="88"/>
        <end position="105"/>
    </location>
</feature>
<dbReference type="CDD" id="cd19481">
    <property type="entry name" value="RecA-like_protease"/>
    <property type="match status" value="1"/>
</dbReference>
<dbReference type="Pfam" id="PF00004">
    <property type="entry name" value="AAA"/>
    <property type="match status" value="1"/>
</dbReference>
<feature type="compositionally biased region" description="Low complexity" evidence="1">
    <location>
        <begin position="106"/>
        <end position="121"/>
    </location>
</feature>